<sequence length="134" mass="15562">MDLGARKRSARLYATFVSALAMILKSLWKISVFLSHFLMDYEANGVFDLFLNILELMPRWDSDFEVYEVAKKICNRCKMGMELPAERSFGLLINAGSLREVKALFEKFTFEKIIQIIRIDFKMPCDKEGFSVED</sequence>
<dbReference type="AlphaFoldDB" id="R0I0Z4"/>
<accession>R0I0Z4</accession>
<proteinExistence type="predicted"/>
<dbReference type="Proteomes" id="UP000029121">
    <property type="component" value="Unassembled WGS sequence"/>
</dbReference>
<evidence type="ECO:0000313" key="3">
    <source>
        <dbReference type="Proteomes" id="UP000029121"/>
    </source>
</evidence>
<protein>
    <submittedName>
        <fullName evidence="2">Uncharacterized protein</fullName>
    </submittedName>
</protein>
<gene>
    <name evidence="2" type="ORF">CARUB_v10021129mg</name>
</gene>
<keyword evidence="1" id="KW-0472">Membrane</keyword>
<dbReference type="EMBL" id="KB870806">
    <property type="protein sequence ID" value="EOA35879.1"/>
    <property type="molecule type" value="Genomic_DNA"/>
</dbReference>
<name>R0I0Z4_9BRAS</name>
<feature type="transmembrane region" description="Helical" evidence="1">
    <location>
        <begin position="12"/>
        <end position="28"/>
    </location>
</feature>
<keyword evidence="1" id="KW-1133">Transmembrane helix</keyword>
<evidence type="ECO:0000256" key="1">
    <source>
        <dbReference type="SAM" id="Phobius"/>
    </source>
</evidence>
<evidence type="ECO:0000313" key="2">
    <source>
        <dbReference type="EMBL" id="EOA35879.1"/>
    </source>
</evidence>
<keyword evidence="3" id="KW-1185">Reference proteome</keyword>
<organism evidence="2 3">
    <name type="scientific">Capsella rubella</name>
    <dbReference type="NCBI Taxonomy" id="81985"/>
    <lineage>
        <taxon>Eukaryota</taxon>
        <taxon>Viridiplantae</taxon>
        <taxon>Streptophyta</taxon>
        <taxon>Embryophyta</taxon>
        <taxon>Tracheophyta</taxon>
        <taxon>Spermatophyta</taxon>
        <taxon>Magnoliopsida</taxon>
        <taxon>eudicotyledons</taxon>
        <taxon>Gunneridae</taxon>
        <taxon>Pentapetalae</taxon>
        <taxon>rosids</taxon>
        <taxon>malvids</taxon>
        <taxon>Brassicales</taxon>
        <taxon>Brassicaceae</taxon>
        <taxon>Camelineae</taxon>
        <taxon>Capsella</taxon>
    </lineage>
</organism>
<reference evidence="3" key="1">
    <citation type="journal article" date="2013" name="Nat. Genet.">
        <title>The Capsella rubella genome and the genomic consequences of rapid mating system evolution.</title>
        <authorList>
            <person name="Slotte T."/>
            <person name="Hazzouri K.M."/>
            <person name="Agren J.A."/>
            <person name="Koenig D."/>
            <person name="Maumus F."/>
            <person name="Guo Y.L."/>
            <person name="Steige K."/>
            <person name="Platts A.E."/>
            <person name="Escobar J.S."/>
            <person name="Newman L.K."/>
            <person name="Wang W."/>
            <person name="Mandakova T."/>
            <person name="Vello E."/>
            <person name="Smith L.M."/>
            <person name="Henz S.R."/>
            <person name="Steffen J."/>
            <person name="Takuno S."/>
            <person name="Brandvain Y."/>
            <person name="Coop G."/>
            <person name="Andolfatto P."/>
            <person name="Hu T.T."/>
            <person name="Blanchette M."/>
            <person name="Clark R.M."/>
            <person name="Quesneville H."/>
            <person name="Nordborg M."/>
            <person name="Gaut B.S."/>
            <person name="Lysak M.A."/>
            <person name="Jenkins J."/>
            <person name="Grimwood J."/>
            <person name="Chapman J."/>
            <person name="Prochnik S."/>
            <person name="Shu S."/>
            <person name="Rokhsar D."/>
            <person name="Schmutz J."/>
            <person name="Weigel D."/>
            <person name="Wright S.I."/>
        </authorList>
    </citation>
    <scope>NUCLEOTIDE SEQUENCE [LARGE SCALE GENOMIC DNA]</scope>
    <source>
        <strain evidence="3">cv. Monte Gargano</strain>
    </source>
</reference>
<dbReference type="eggNOG" id="KOG1887">
    <property type="taxonomic scope" value="Eukaryota"/>
</dbReference>
<keyword evidence="1" id="KW-0812">Transmembrane</keyword>